<evidence type="ECO:0000313" key="1">
    <source>
        <dbReference type="EMBL" id="CAG8728513.1"/>
    </source>
</evidence>
<comment type="caution">
    <text evidence="1">The sequence shown here is derived from an EMBL/GenBank/DDBJ whole genome shotgun (WGS) entry which is preliminary data.</text>
</comment>
<evidence type="ECO:0000313" key="2">
    <source>
        <dbReference type="Proteomes" id="UP000789366"/>
    </source>
</evidence>
<accession>A0ACA9PZ10</accession>
<organism evidence="1 2">
    <name type="scientific">Cetraspora pellucida</name>
    <dbReference type="NCBI Taxonomy" id="1433469"/>
    <lineage>
        <taxon>Eukaryota</taxon>
        <taxon>Fungi</taxon>
        <taxon>Fungi incertae sedis</taxon>
        <taxon>Mucoromycota</taxon>
        <taxon>Glomeromycotina</taxon>
        <taxon>Glomeromycetes</taxon>
        <taxon>Diversisporales</taxon>
        <taxon>Gigasporaceae</taxon>
        <taxon>Cetraspora</taxon>
    </lineage>
</organism>
<protein>
    <submittedName>
        <fullName evidence="1">17868_t:CDS:1</fullName>
    </submittedName>
</protein>
<gene>
    <name evidence="1" type="ORF">SPELUC_LOCUS12934</name>
</gene>
<keyword evidence="2" id="KW-1185">Reference proteome</keyword>
<name>A0ACA9PZ10_9GLOM</name>
<reference evidence="1" key="1">
    <citation type="submission" date="2021-06" db="EMBL/GenBank/DDBJ databases">
        <authorList>
            <person name="Kallberg Y."/>
            <person name="Tangrot J."/>
            <person name="Rosling A."/>
        </authorList>
    </citation>
    <scope>NUCLEOTIDE SEQUENCE</scope>
    <source>
        <strain evidence="1">28 12/20/2015</strain>
    </source>
</reference>
<dbReference type="EMBL" id="CAJVPW010032315">
    <property type="protein sequence ID" value="CAG8728513.1"/>
    <property type="molecule type" value="Genomic_DNA"/>
</dbReference>
<proteinExistence type="predicted"/>
<dbReference type="Proteomes" id="UP000789366">
    <property type="component" value="Unassembled WGS sequence"/>
</dbReference>
<sequence length="194" mass="22244">MGLTSHYRTKQLKISKKNENLLFSFNPIKALNKTVPNYFLAQMFPYLLILCFWDYADYSSSLTRINTFLSLPQKNDNLAQLKFPTNLKITTIDCQNISFRYPGQSNWLLKNYTRTFTPGNINHLTGKNGSGKSTLLYLLLGLLTPQEGKMIITDNQGNNYNLLTDINLQSWRENNVAYCSHETLIEEGSTGQKQ</sequence>